<gene>
    <name evidence="2" type="ORF">HMPREF0022_00527</name>
</gene>
<feature type="signal peptide" evidence="1">
    <location>
        <begin position="1"/>
        <end position="25"/>
    </location>
</feature>
<organism evidence="2 3">
    <name type="scientific">Acinetobacter baumannii 6014059</name>
    <dbReference type="NCBI Taxonomy" id="525242"/>
    <lineage>
        <taxon>Bacteria</taxon>
        <taxon>Pseudomonadati</taxon>
        <taxon>Pseudomonadota</taxon>
        <taxon>Gammaproteobacteria</taxon>
        <taxon>Moraxellales</taxon>
        <taxon>Moraxellaceae</taxon>
        <taxon>Acinetobacter</taxon>
        <taxon>Acinetobacter calcoaceticus/baumannii complex</taxon>
    </lineage>
</organism>
<keyword evidence="1" id="KW-0732">Signal</keyword>
<sequence>MLSWEFTMKYLSLCLALGTAITLSACSTIPSKPKTFDQLGQFSAYPLNAQTFRISFQADSNMSYGAAEEITLVKSAQTTVQKGFRFFKVLNDPSNQSQKPPRQAVVYPSAPSFYPYGYYRRYPGFWHDPFYGFPQVVNIDPVQVSYTIECYRDQKQAPQDAFDATLILKSIGQKYGLSPTGELLPPPEPPVKQK</sequence>
<protein>
    <recommendedName>
        <fullName evidence="4">Lipoprotein</fullName>
    </recommendedName>
</protein>
<dbReference type="NCBIfam" id="NF047637">
    <property type="entry name" value="lipo_CC0125"/>
    <property type="match status" value="1"/>
</dbReference>
<proteinExistence type="predicted"/>
<evidence type="ECO:0000256" key="1">
    <source>
        <dbReference type="SAM" id="SignalP"/>
    </source>
</evidence>
<dbReference type="AlphaFoldDB" id="A0A828SY98"/>
<evidence type="ECO:0000313" key="3">
    <source>
        <dbReference type="Proteomes" id="UP000003204"/>
    </source>
</evidence>
<dbReference type="EMBL" id="ACYS02000013">
    <property type="protein sequence ID" value="EGJ69677.1"/>
    <property type="molecule type" value="Genomic_DNA"/>
</dbReference>
<name>A0A828SY98_ACIBA</name>
<evidence type="ECO:0000313" key="2">
    <source>
        <dbReference type="EMBL" id="EGJ69677.1"/>
    </source>
</evidence>
<feature type="chain" id="PRO_5032857492" description="Lipoprotein" evidence="1">
    <location>
        <begin position="26"/>
        <end position="194"/>
    </location>
</feature>
<evidence type="ECO:0008006" key="4">
    <source>
        <dbReference type="Google" id="ProtNLM"/>
    </source>
</evidence>
<reference evidence="2 3" key="1">
    <citation type="submission" date="2011-04" db="EMBL/GenBank/DDBJ databases">
        <authorList>
            <person name="Weinstock G."/>
            <person name="Sodergren E."/>
            <person name="Clifton S."/>
            <person name="Fulton L."/>
            <person name="Fulton B."/>
            <person name="Courtney L."/>
            <person name="Fronick C."/>
            <person name="Harrison M."/>
            <person name="Strong C."/>
            <person name="Farmer C."/>
            <person name="Delahaunty K."/>
            <person name="Markovic C."/>
            <person name="Hall O."/>
            <person name="Minx P."/>
            <person name="Tomlinson C."/>
            <person name="Mitreva M."/>
            <person name="Hou S."/>
            <person name="Chen J."/>
            <person name="Wollam A."/>
            <person name="Pepin K.H."/>
            <person name="Johnson M."/>
            <person name="Bhonagiri V."/>
            <person name="Zhang X."/>
            <person name="Suruliraj S."/>
            <person name="Warren W."/>
            <person name="Chinwalla A."/>
            <person name="Mardis E.R."/>
            <person name="Wilson R.K."/>
        </authorList>
    </citation>
    <scope>NUCLEOTIDE SEQUENCE [LARGE SCALE GENOMIC DNA]</scope>
    <source>
        <strain evidence="2 3">6014059</strain>
    </source>
</reference>
<accession>A0A828SY98</accession>
<comment type="caution">
    <text evidence="2">The sequence shown here is derived from an EMBL/GenBank/DDBJ whole genome shotgun (WGS) entry which is preliminary data.</text>
</comment>
<dbReference type="Proteomes" id="UP000003204">
    <property type="component" value="Unassembled WGS sequence"/>
</dbReference>